<evidence type="ECO:0000256" key="1">
    <source>
        <dbReference type="SAM" id="Phobius"/>
    </source>
</evidence>
<protein>
    <recommendedName>
        <fullName evidence="4">Peptidase M50</fullName>
    </recommendedName>
</protein>
<evidence type="ECO:0000313" key="3">
    <source>
        <dbReference type="Proteomes" id="UP000248079"/>
    </source>
</evidence>
<keyword evidence="1" id="KW-0812">Transmembrane</keyword>
<feature type="transmembrane region" description="Helical" evidence="1">
    <location>
        <begin position="130"/>
        <end position="147"/>
    </location>
</feature>
<gene>
    <name evidence="2" type="ORF">DF185_13615</name>
</gene>
<proteinExistence type="predicted"/>
<feature type="transmembrane region" description="Helical" evidence="1">
    <location>
        <begin position="159"/>
        <end position="185"/>
    </location>
</feature>
<feature type="transmembrane region" description="Helical" evidence="1">
    <location>
        <begin position="107"/>
        <end position="124"/>
    </location>
</feature>
<dbReference type="RefSeq" id="WP_110361294.1">
    <property type="nucleotide sequence ID" value="NZ_QFLI01000005.1"/>
</dbReference>
<keyword evidence="1" id="KW-0472">Membrane</keyword>
<dbReference type="AlphaFoldDB" id="A0A2V3ZWV1"/>
<evidence type="ECO:0008006" key="4">
    <source>
        <dbReference type="Google" id="ProtNLM"/>
    </source>
</evidence>
<evidence type="ECO:0000313" key="2">
    <source>
        <dbReference type="EMBL" id="PXY00929.1"/>
    </source>
</evidence>
<feature type="transmembrane region" description="Helical" evidence="1">
    <location>
        <begin position="37"/>
        <end position="53"/>
    </location>
</feature>
<dbReference type="EMBL" id="QFLI01000005">
    <property type="protein sequence ID" value="PXY00929.1"/>
    <property type="molecule type" value="Genomic_DNA"/>
</dbReference>
<keyword evidence="3" id="KW-1185">Reference proteome</keyword>
<name>A0A2V3ZWV1_9BACT</name>
<reference evidence="2 3" key="1">
    <citation type="submission" date="2018-05" db="EMBL/GenBank/DDBJ databases">
        <title>Marinifilum breve JC075T sp. nov., a marine bacterium isolated from Yongle Blue Hole in the South China Sea.</title>
        <authorList>
            <person name="Fu T."/>
        </authorList>
    </citation>
    <scope>NUCLEOTIDE SEQUENCE [LARGE SCALE GENOMIC DNA]</scope>
    <source>
        <strain evidence="2 3">JC075</strain>
    </source>
</reference>
<sequence length="223" mass="24987">MITKLFKILTPLLIYAFGREFIATLQMVSFADVFQKIFFIALGGGFLFTTIFIKTHGYLAILAHELTHNVLGVLTFNKPIALNVEANSGGFFAYQGKQNILSVLSPYFFPLLTVFIFPIYFILASSGAEVYFGLLGATLGFSFSIAIRQGKPHQPDLHVFGITWSYLIILFFQIFIWGLLISFVIGRIPMLVSFVKMSTDHIIELYQIAKALVMMGLDMIKGS</sequence>
<organism evidence="2 3">
    <name type="scientific">Marinifilum breve</name>
    <dbReference type="NCBI Taxonomy" id="2184082"/>
    <lineage>
        <taxon>Bacteria</taxon>
        <taxon>Pseudomonadati</taxon>
        <taxon>Bacteroidota</taxon>
        <taxon>Bacteroidia</taxon>
        <taxon>Marinilabiliales</taxon>
        <taxon>Marinifilaceae</taxon>
    </lineage>
</organism>
<dbReference type="OrthoDB" id="9820133at2"/>
<accession>A0A2V3ZWV1</accession>
<comment type="caution">
    <text evidence="2">The sequence shown here is derived from an EMBL/GenBank/DDBJ whole genome shotgun (WGS) entry which is preliminary data.</text>
</comment>
<dbReference type="Proteomes" id="UP000248079">
    <property type="component" value="Unassembled WGS sequence"/>
</dbReference>
<keyword evidence="1" id="KW-1133">Transmembrane helix</keyword>